<protein>
    <recommendedName>
        <fullName evidence="2">SNTX MACPF/CDC-like domain-containing protein</fullName>
    </recommendedName>
</protein>
<feature type="chain" id="PRO_5035289639" description="SNTX MACPF/CDC-like domain-containing protein" evidence="1">
    <location>
        <begin position="25"/>
        <end position="335"/>
    </location>
</feature>
<evidence type="ECO:0000313" key="3">
    <source>
        <dbReference type="EMBL" id="CAG7729646.1"/>
    </source>
</evidence>
<keyword evidence="4" id="KW-1185">Reference proteome</keyword>
<evidence type="ECO:0000313" key="4">
    <source>
        <dbReference type="Proteomes" id="UP000708208"/>
    </source>
</evidence>
<dbReference type="EMBL" id="CAJVCH010182048">
    <property type="protein sequence ID" value="CAG7729646.1"/>
    <property type="molecule type" value="Genomic_DNA"/>
</dbReference>
<comment type="caution">
    <text evidence="3">The sequence shown here is derived from an EMBL/GenBank/DDBJ whole genome shotgun (WGS) entry which is preliminary data.</text>
</comment>
<dbReference type="Pfam" id="PF24674">
    <property type="entry name" value="MACPF_SNTX"/>
    <property type="match status" value="1"/>
</dbReference>
<proteinExistence type="predicted"/>
<gene>
    <name evidence="3" type="ORF">AFUS01_LOCUS18344</name>
</gene>
<dbReference type="PANTHER" id="PTHR31594:SF14">
    <property type="entry name" value="FIBRONECTIN TYPE-III DOMAIN-CONTAINING PROTEIN"/>
    <property type="match status" value="1"/>
</dbReference>
<organism evidence="3 4">
    <name type="scientific">Allacma fusca</name>
    <dbReference type="NCBI Taxonomy" id="39272"/>
    <lineage>
        <taxon>Eukaryota</taxon>
        <taxon>Metazoa</taxon>
        <taxon>Ecdysozoa</taxon>
        <taxon>Arthropoda</taxon>
        <taxon>Hexapoda</taxon>
        <taxon>Collembola</taxon>
        <taxon>Symphypleona</taxon>
        <taxon>Sminthuridae</taxon>
        <taxon>Allacma</taxon>
    </lineage>
</organism>
<feature type="domain" description="SNTX MACPF/CDC-like" evidence="2">
    <location>
        <begin position="27"/>
        <end position="175"/>
    </location>
</feature>
<dbReference type="OrthoDB" id="10015728at2759"/>
<dbReference type="InterPro" id="IPR052090">
    <property type="entry name" value="Cytolytic_pore-forming_toxin"/>
</dbReference>
<keyword evidence="1" id="KW-0732">Signal</keyword>
<evidence type="ECO:0000259" key="2">
    <source>
        <dbReference type="Pfam" id="PF24674"/>
    </source>
</evidence>
<dbReference type="Proteomes" id="UP000708208">
    <property type="component" value="Unassembled WGS sequence"/>
</dbReference>
<dbReference type="InterPro" id="IPR056072">
    <property type="entry name" value="SNTX_MACPF/CDC-like_dom"/>
</dbReference>
<dbReference type="PANTHER" id="PTHR31594">
    <property type="entry name" value="AIG1-TYPE G DOMAIN-CONTAINING PROTEIN"/>
    <property type="match status" value="1"/>
</dbReference>
<name>A0A8J2K7C4_9HEXA</name>
<sequence length="335" mass="37627">MKRKRSTVACVLCLYLFQVHYVSGIQIQTTAGGRSGKIGDLFDITENSFTGHNIFETSTLSGDAIITLDITQADTKFEVVDSFSEKVSLLGVEPSLAIDVAVGSIQTIGATSNLQDHFKNGKRKEAWLLHQIRTVQQSLNFSMDMTLYQVSTEVLQTTRATHLVVGIQYGADILFTFFTQEFENRRKEDIKSDLEQDINSGHNSTNSKYFISVFSDVFLQSHPQNIQQVLRILSNDVQSLIGQINSGNGKPVKYILLSLTDLKSKWKFQNRNLKMYNPVSDNLLLQSVPILDDIAAANQKLKNAQANFDTYNNCVDPQNQRDLQALKIDFDSLQN</sequence>
<reference evidence="3" key="1">
    <citation type="submission" date="2021-06" db="EMBL/GenBank/DDBJ databases">
        <authorList>
            <person name="Hodson N. C."/>
            <person name="Mongue J. A."/>
            <person name="Jaron S. K."/>
        </authorList>
    </citation>
    <scope>NUCLEOTIDE SEQUENCE</scope>
</reference>
<feature type="signal peptide" evidence="1">
    <location>
        <begin position="1"/>
        <end position="24"/>
    </location>
</feature>
<evidence type="ECO:0000256" key="1">
    <source>
        <dbReference type="SAM" id="SignalP"/>
    </source>
</evidence>
<accession>A0A8J2K7C4</accession>
<dbReference type="AlphaFoldDB" id="A0A8J2K7C4"/>